<evidence type="ECO:0000313" key="4">
    <source>
        <dbReference type="Proteomes" id="UP001162891"/>
    </source>
</evidence>
<evidence type="ECO:0000313" key="3">
    <source>
        <dbReference type="EMBL" id="BDG02302.1"/>
    </source>
</evidence>
<feature type="compositionally biased region" description="Pro residues" evidence="1">
    <location>
        <begin position="53"/>
        <end position="67"/>
    </location>
</feature>
<name>A0ABN6MQW8_9BACT</name>
<reference evidence="4" key="1">
    <citation type="journal article" date="2022" name="Int. J. Syst. Evol. Microbiol.">
        <title>Anaeromyxobacter oryzae sp. nov., Anaeromyxobacter diazotrophicus sp. nov. and Anaeromyxobacter paludicola sp. nov., isolated from paddy soils.</title>
        <authorList>
            <person name="Itoh H."/>
            <person name="Xu Z."/>
            <person name="Mise K."/>
            <person name="Masuda Y."/>
            <person name="Ushijima N."/>
            <person name="Hayakawa C."/>
            <person name="Shiratori Y."/>
            <person name="Senoo K."/>
        </authorList>
    </citation>
    <scope>NUCLEOTIDE SEQUENCE [LARGE SCALE GENOMIC DNA]</scope>
    <source>
        <strain evidence="4">Red232</strain>
    </source>
</reference>
<evidence type="ECO:0000259" key="2">
    <source>
        <dbReference type="Pfam" id="PF12708"/>
    </source>
</evidence>
<dbReference type="SMART" id="SM00710">
    <property type="entry name" value="PbH1"/>
    <property type="match status" value="5"/>
</dbReference>
<proteinExistence type="predicted"/>
<protein>
    <recommendedName>
        <fullName evidence="2">Rhamnogalacturonase A/B/Epimerase-like pectate lyase domain-containing protein</fullName>
    </recommendedName>
</protein>
<gene>
    <name evidence="3" type="ORF">AMOR_12980</name>
</gene>
<dbReference type="SUPFAM" id="SSF51126">
    <property type="entry name" value="Pectin lyase-like"/>
    <property type="match status" value="1"/>
</dbReference>
<accession>A0ABN6MQW8</accession>
<feature type="domain" description="Rhamnogalacturonase A/B/Epimerase-like pectate lyase" evidence="2">
    <location>
        <begin position="75"/>
        <end position="125"/>
    </location>
</feature>
<dbReference type="InterPro" id="IPR024535">
    <property type="entry name" value="RHGA/B-epi-like_pectate_lyase"/>
</dbReference>
<dbReference type="Pfam" id="PF12708">
    <property type="entry name" value="Pect-lyase_RHGA_epim"/>
    <property type="match status" value="1"/>
</dbReference>
<dbReference type="Proteomes" id="UP001162891">
    <property type="component" value="Chromosome"/>
</dbReference>
<dbReference type="EMBL" id="AP025591">
    <property type="protein sequence ID" value="BDG02302.1"/>
    <property type="molecule type" value="Genomic_DNA"/>
</dbReference>
<keyword evidence="4" id="KW-1185">Reference proteome</keyword>
<dbReference type="RefSeq" id="WP_248359839.1">
    <property type="nucleotide sequence ID" value="NZ_AP025591.1"/>
</dbReference>
<dbReference type="InterPro" id="IPR012334">
    <property type="entry name" value="Pectin_lyas_fold"/>
</dbReference>
<organism evidence="3 4">
    <name type="scientific">Anaeromyxobacter oryzae</name>
    <dbReference type="NCBI Taxonomy" id="2918170"/>
    <lineage>
        <taxon>Bacteria</taxon>
        <taxon>Pseudomonadati</taxon>
        <taxon>Myxococcota</taxon>
        <taxon>Myxococcia</taxon>
        <taxon>Myxococcales</taxon>
        <taxon>Cystobacterineae</taxon>
        <taxon>Anaeromyxobacteraceae</taxon>
        <taxon>Anaeromyxobacter</taxon>
    </lineage>
</organism>
<sequence length="378" mass="39009">MTRNGGIARQDGGRGLQIVLLLALVAAVTVRAERRSTAGGPLDADNGPARPDQAPPSSPEPPPGPPDPVDDAPAVSVVAFGARGDGVADDTAAFQRAAATGQPLVVPRPPAFYRVTARIDLASSVRGEGMPEIRMDGSDGSDAKTLLRVAGYLGSGIVISGLHLNGGWDGAASAQEHAHGIAIVGSRNVFVQDDVIEATYGDSVYVGALAHANSAAVVVRRNTLVGPRRCNVALVAVRGALVLRNVIRKSNAYVAAVDVEPNPDDLTVVEDVEIAGNDADAPATSFVNLFSFPPRKGYTRTVRNVTVARNTIRARAGVEKAPDTASFDGILVQGNEFFPADRTSVFVQIRHASGNGAATTNVVVEGNADHATAASAVP</sequence>
<dbReference type="Gene3D" id="2.160.20.10">
    <property type="entry name" value="Single-stranded right-handed beta-helix, Pectin lyase-like"/>
    <property type="match status" value="1"/>
</dbReference>
<feature type="region of interest" description="Disordered" evidence="1">
    <location>
        <begin position="35"/>
        <end position="73"/>
    </location>
</feature>
<dbReference type="InterPro" id="IPR011050">
    <property type="entry name" value="Pectin_lyase_fold/virulence"/>
</dbReference>
<dbReference type="InterPro" id="IPR006626">
    <property type="entry name" value="PbH1"/>
</dbReference>
<evidence type="ECO:0000256" key="1">
    <source>
        <dbReference type="SAM" id="MobiDB-lite"/>
    </source>
</evidence>